<comment type="caution">
    <text evidence="1">The sequence shown here is derived from an EMBL/GenBank/DDBJ whole genome shotgun (WGS) entry which is preliminary data.</text>
</comment>
<dbReference type="VEuPathDB" id="TriTrypDB:TcIL3000_0_14360"/>
<dbReference type="Proteomes" id="UP000000702">
    <property type="component" value="Unassembled WGS sequence"/>
</dbReference>
<sequence length="237" mass="27236">MGVKNPPVQLLPVEHVDGIEAIFLEGIQSPEQINLYEFLEPLCTVFKHDYNGFTLGDFLRDPARCIHGAFFRKELIQKLLLLMTRLRIHTLVTIRHLTWRNITTLRDWANRREHTRIEKIPQRMLRYAASPHPPSSPSRPTPPPKATFYWTPISALIFLVSIGRYHRMDGWIGCGRPGSDRCLRWGVGTGISCQSPSPRPRSEVYNLKMEPARKGVLQNSLKNPPDTYSIRKRKSGC</sequence>
<proteinExistence type="predicted"/>
<reference evidence="1 2" key="2">
    <citation type="journal article" date="2012" name="Proc. Natl. Acad. Sci. U.S.A.">
        <title>Antigenic diversity is generated by distinct evolutionary mechanisms in African trypanosome species.</title>
        <authorList>
            <person name="Jackson A.P."/>
            <person name="Berry A."/>
            <person name="Aslett M."/>
            <person name="Allison H.C."/>
            <person name="Burton P."/>
            <person name="Vavrova-Anderson J."/>
            <person name="Brown R."/>
            <person name="Browne H."/>
            <person name="Corton N."/>
            <person name="Hauser H."/>
            <person name="Gamble J."/>
            <person name="Gilderthorp R."/>
            <person name="Marcello L."/>
            <person name="McQuillan J."/>
            <person name="Otto T.D."/>
            <person name="Quail M.A."/>
            <person name="Sanders M.J."/>
            <person name="van Tonder A."/>
            <person name="Ginger M.L."/>
            <person name="Field M.C."/>
            <person name="Barry J.D."/>
            <person name="Hertz-Fowler C."/>
            <person name="Berriman M."/>
        </authorList>
    </citation>
    <scope>NUCLEOTIDE SEQUENCE [LARGE SCALE GENOMIC DNA]</scope>
    <source>
        <strain evidence="1 2">IL3000</strain>
    </source>
</reference>
<name>F9WGT1_TRYCI</name>
<reference evidence="2" key="1">
    <citation type="submission" date="2011-07" db="EMBL/GenBank/DDBJ databases">
        <title>Divergent evolution of antigenic variation in African trypanosomes.</title>
        <authorList>
            <person name="Jackson A.P."/>
            <person name="Berry A."/>
            <person name="Allison H.C."/>
            <person name="Burton P."/>
            <person name="Anderson J."/>
            <person name="Aslett M."/>
            <person name="Brown R."/>
            <person name="Corton N."/>
            <person name="Harris D."/>
            <person name="Hauser H."/>
            <person name="Gamble J."/>
            <person name="Gilderthorp R."/>
            <person name="McQuillan J."/>
            <person name="Quail M.A."/>
            <person name="Sanders M."/>
            <person name="Van Tonder A."/>
            <person name="Ginger M.L."/>
            <person name="Donelson J.E."/>
            <person name="Field M.C."/>
            <person name="Barry J.D."/>
            <person name="Berriman M."/>
            <person name="Hertz-Fowler C."/>
        </authorList>
    </citation>
    <scope>NUCLEOTIDE SEQUENCE [LARGE SCALE GENOMIC DNA]</scope>
    <source>
        <strain evidence="2">IL3000</strain>
    </source>
</reference>
<organism evidence="1 2">
    <name type="scientific">Trypanosoma congolense (strain IL3000)</name>
    <dbReference type="NCBI Taxonomy" id="1068625"/>
    <lineage>
        <taxon>Eukaryota</taxon>
        <taxon>Discoba</taxon>
        <taxon>Euglenozoa</taxon>
        <taxon>Kinetoplastea</taxon>
        <taxon>Metakinetoplastina</taxon>
        <taxon>Trypanosomatida</taxon>
        <taxon>Trypanosomatidae</taxon>
        <taxon>Trypanosoma</taxon>
        <taxon>Nannomonas</taxon>
    </lineage>
</organism>
<dbReference type="EMBL" id="CAEQ01002318">
    <property type="protein sequence ID" value="CCD16518.1"/>
    <property type="molecule type" value="Genomic_DNA"/>
</dbReference>
<accession>F9WGT1</accession>
<evidence type="ECO:0000313" key="2">
    <source>
        <dbReference type="Proteomes" id="UP000000702"/>
    </source>
</evidence>
<keyword evidence="2" id="KW-1185">Reference proteome</keyword>
<gene>
    <name evidence="1" type="ORF">TCIL3000_0_14360</name>
</gene>
<evidence type="ECO:0000313" key="1">
    <source>
        <dbReference type="EMBL" id="CCD16518.1"/>
    </source>
</evidence>
<protein>
    <submittedName>
        <fullName evidence="1">WGS project CAEQ00000000 data, annotated contig 543</fullName>
    </submittedName>
</protein>
<dbReference type="AlphaFoldDB" id="F9WGT1"/>